<sequence>MNSLILLAALSFVAIASSRGFYQCKPCSGEECDLRPEGCKHGIHKDPCGRWRCMAGPGERCGGRDNMHGKCGDGMTCDCGVCRGCSSDMYFYIGTPRCFKDFIPLC</sequence>
<dbReference type="Gene3D" id="4.10.40.20">
    <property type="match status" value="1"/>
</dbReference>
<evidence type="ECO:0000313" key="2">
    <source>
        <dbReference type="EMBL" id="BAV78818.1"/>
    </source>
</evidence>
<feature type="chain" id="PRO_5009113520" evidence="1">
    <location>
        <begin position="19"/>
        <end position="106"/>
    </location>
</feature>
<dbReference type="InterPro" id="IPR009030">
    <property type="entry name" value="Growth_fac_rcpt_cys_sf"/>
</dbReference>
<dbReference type="Pfam" id="PF07327">
    <property type="entry name" value="Neuroparsin"/>
    <property type="match status" value="1"/>
</dbReference>
<reference evidence="2" key="1">
    <citation type="submission" date="2016-04" db="EMBL/GenBank/DDBJ databases">
        <title>Identification of allatostatic molecules in the brown-winged green bug Plautia stali.</title>
        <authorList>
            <person name="Matsumoto K."/>
            <person name="Suetsugu Y."/>
            <person name="Tanaka Y."/>
            <person name="Kotaki T."/>
            <person name="Goto S.G."/>
            <person name="Shinoda T."/>
            <person name="Shiga S."/>
        </authorList>
    </citation>
    <scope>NUCLEOTIDE SEQUENCE</scope>
</reference>
<feature type="signal peptide" evidence="1">
    <location>
        <begin position="1"/>
        <end position="18"/>
    </location>
</feature>
<proteinExistence type="evidence at transcript level"/>
<name>A0A1E1G7V4_PLAST</name>
<evidence type="ECO:0000256" key="1">
    <source>
        <dbReference type="SAM" id="SignalP"/>
    </source>
</evidence>
<accession>A0A1E1G7V4</accession>
<dbReference type="SUPFAM" id="SSF57184">
    <property type="entry name" value="Growth factor receptor domain"/>
    <property type="match status" value="1"/>
</dbReference>
<dbReference type="AlphaFoldDB" id="A0A1E1G7V4"/>
<keyword evidence="1" id="KW-0732">Signal</keyword>
<protein>
    <submittedName>
        <fullName evidence="2">Neuroparsin 2</fullName>
    </submittedName>
</protein>
<dbReference type="InterPro" id="IPR010850">
    <property type="entry name" value="Neuroparsin"/>
</dbReference>
<gene>
    <name evidence="2" type="primary">NP2</name>
</gene>
<dbReference type="EMBL" id="LC146514">
    <property type="protein sequence ID" value="BAV78818.1"/>
    <property type="molecule type" value="mRNA"/>
</dbReference>
<organism evidence="2">
    <name type="scientific">Plautia stali</name>
    <name type="common">Stink bug</name>
    <dbReference type="NCBI Taxonomy" id="106108"/>
    <lineage>
        <taxon>Eukaryota</taxon>
        <taxon>Metazoa</taxon>
        <taxon>Ecdysozoa</taxon>
        <taxon>Arthropoda</taxon>
        <taxon>Hexapoda</taxon>
        <taxon>Insecta</taxon>
        <taxon>Pterygota</taxon>
        <taxon>Neoptera</taxon>
        <taxon>Paraneoptera</taxon>
        <taxon>Hemiptera</taxon>
        <taxon>Heteroptera</taxon>
        <taxon>Panheteroptera</taxon>
        <taxon>Pentatomomorpha</taxon>
        <taxon>Pentatomoidea</taxon>
        <taxon>Pentatomidae</taxon>
        <taxon>Pentatominae</taxon>
        <taxon>Plautia</taxon>
    </lineage>
</organism>